<proteinExistence type="predicted"/>
<gene>
    <name evidence="1" type="ORF">PPENT_87.1.T0120442</name>
</gene>
<evidence type="ECO:0000313" key="1">
    <source>
        <dbReference type="EMBL" id="CAD8143863.1"/>
    </source>
</evidence>
<reference evidence="1" key="1">
    <citation type="submission" date="2021-01" db="EMBL/GenBank/DDBJ databases">
        <authorList>
            <consortium name="Genoscope - CEA"/>
            <person name="William W."/>
        </authorList>
    </citation>
    <scope>NUCLEOTIDE SEQUENCE</scope>
</reference>
<dbReference type="OrthoDB" id="307992at2759"/>
<keyword evidence="2" id="KW-1185">Reference proteome</keyword>
<evidence type="ECO:0000313" key="2">
    <source>
        <dbReference type="Proteomes" id="UP000689195"/>
    </source>
</evidence>
<dbReference type="EMBL" id="CAJJDO010000012">
    <property type="protein sequence ID" value="CAD8143863.1"/>
    <property type="molecule type" value="Genomic_DNA"/>
</dbReference>
<accession>A0A8S1SV09</accession>
<name>A0A8S1SV09_9CILI</name>
<comment type="caution">
    <text evidence="1">The sequence shown here is derived from an EMBL/GenBank/DDBJ whole genome shotgun (WGS) entry which is preliminary data.</text>
</comment>
<protein>
    <submittedName>
        <fullName evidence="1">Uncharacterized protein</fullName>
    </submittedName>
</protein>
<dbReference type="AlphaFoldDB" id="A0A8S1SV09"/>
<dbReference type="Proteomes" id="UP000689195">
    <property type="component" value="Unassembled WGS sequence"/>
</dbReference>
<organism evidence="1 2">
    <name type="scientific">Paramecium pentaurelia</name>
    <dbReference type="NCBI Taxonomy" id="43138"/>
    <lineage>
        <taxon>Eukaryota</taxon>
        <taxon>Sar</taxon>
        <taxon>Alveolata</taxon>
        <taxon>Ciliophora</taxon>
        <taxon>Intramacronucleata</taxon>
        <taxon>Oligohymenophorea</taxon>
        <taxon>Peniculida</taxon>
        <taxon>Parameciidae</taxon>
        <taxon>Paramecium</taxon>
    </lineage>
</organism>
<sequence>MNQQFTYYLEWEETKLAMNANNKLELVTEPLIIQKQVLTDDDQIIEGSLTIDNKKDHDFQNEFKKMINNNYPSNKKSIKYHSNQKDRIEKSITQISSSIISQDILPNEIKQNKQDIQNFGDKKLFLIIKGEGFLEFRIRSISFKLQCPQCKEYFTSFINKIQLNIIQFQSDCKKCQQQMNIVYQKQIQQQQSINLSQWLIGSIKIYGNIQWQLNAIKVSVICKCLSNNSRLPYLVFSFEKTKKIISQTERQKCQIIDQTRQLCHGCVQELKFQPEWLIIKQ</sequence>